<evidence type="ECO:0000313" key="2">
    <source>
        <dbReference type="EMBL" id="MED6193283.1"/>
    </source>
</evidence>
<protein>
    <recommendedName>
        <fullName evidence="4">Plant thionin family protein</fullName>
    </recommendedName>
</protein>
<keyword evidence="3" id="KW-1185">Reference proteome</keyword>
<reference evidence="2 3" key="1">
    <citation type="journal article" date="2023" name="Plants (Basel)">
        <title>Bridging the Gap: Combining Genomics and Transcriptomics Approaches to Understand Stylosanthes scabra, an Orphan Legume from the Brazilian Caatinga.</title>
        <authorList>
            <person name="Ferreira-Neto J.R.C."/>
            <person name="da Silva M.D."/>
            <person name="Binneck E."/>
            <person name="de Melo N.F."/>
            <person name="da Silva R.H."/>
            <person name="de Melo A.L.T.M."/>
            <person name="Pandolfi V."/>
            <person name="Bustamante F.O."/>
            <person name="Brasileiro-Vidal A.C."/>
            <person name="Benko-Iseppon A.M."/>
        </authorList>
    </citation>
    <scope>NUCLEOTIDE SEQUENCE [LARGE SCALE GENOMIC DNA]</scope>
    <source>
        <tissue evidence="2">Leaves</tissue>
    </source>
</reference>
<gene>
    <name evidence="2" type="ORF">PIB30_017864</name>
</gene>
<comment type="caution">
    <text evidence="2">The sequence shown here is derived from an EMBL/GenBank/DDBJ whole genome shotgun (WGS) entry which is preliminary data.</text>
</comment>
<accession>A0ABU6X9L4</accession>
<keyword evidence="1" id="KW-1133">Transmembrane helix</keyword>
<evidence type="ECO:0000313" key="3">
    <source>
        <dbReference type="Proteomes" id="UP001341840"/>
    </source>
</evidence>
<feature type="transmembrane region" description="Helical" evidence="1">
    <location>
        <begin position="21"/>
        <end position="42"/>
    </location>
</feature>
<organism evidence="2 3">
    <name type="scientific">Stylosanthes scabra</name>
    <dbReference type="NCBI Taxonomy" id="79078"/>
    <lineage>
        <taxon>Eukaryota</taxon>
        <taxon>Viridiplantae</taxon>
        <taxon>Streptophyta</taxon>
        <taxon>Embryophyta</taxon>
        <taxon>Tracheophyta</taxon>
        <taxon>Spermatophyta</taxon>
        <taxon>Magnoliopsida</taxon>
        <taxon>eudicotyledons</taxon>
        <taxon>Gunneridae</taxon>
        <taxon>Pentapetalae</taxon>
        <taxon>rosids</taxon>
        <taxon>fabids</taxon>
        <taxon>Fabales</taxon>
        <taxon>Fabaceae</taxon>
        <taxon>Papilionoideae</taxon>
        <taxon>50 kb inversion clade</taxon>
        <taxon>dalbergioids sensu lato</taxon>
        <taxon>Dalbergieae</taxon>
        <taxon>Pterocarpus clade</taxon>
        <taxon>Stylosanthes</taxon>
    </lineage>
</organism>
<evidence type="ECO:0008006" key="4">
    <source>
        <dbReference type="Google" id="ProtNLM"/>
    </source>
</evidence>
<keyword evidence="1" id="KW-0812">Transmembrane</keyword>
<sequence length="125" mass="14364">MINLQLVDKKERYMSKNNGSMRHSIAIIMLLAMGVIVCSAIAESSNIIFEGYWVSSSSSYHDTESLKKCIQECKVRHPLNHDNKATKTCTMHCCVEECRRRLEPRDPKKFTNCVENLFATYVKSK</sequence>
<dbReference type="Proteomes" id="UP001341840">
    <property type="component" value="Unassembled WGS sequence"/>
</dbReference>
<dbReference type="EMBL" id="JASCZI010211501">
    <property type="protein sequence ID" value="MED6193283.1"/>
    <property type="molecule type" value="Genomic_DNA"/>
</dbReference>
<evidence type="ECO:0000256" key="1">
    <source>
        <dbReference type="SAM" id="Phobius"/>
    </source>
</evidence>
<keyword evidence="1" id="KW-0472">Membrane</keyword>
<proteinExistence type="predicted"/>
<name>A0ABU6X9L4_9FABA</name>